<feature type="compositionally biased region" description="Basic and acidic residues" evidence="1">
    <location>
        <begin position="182"/>
        <end position="192"/>
    </location>
</feature>
<feature type="compositionally biased region" description="Polar residues" evidence="1">
    <location>
        <begin position="375"/>
        <end position="389"/>
    </location>
</feature>
<evidence type="ECO:0000313" key="2">
    <source>
        <dbReference type="EMBL" id="CAI2363584.1"/>
    </source>
</evidence>
<proteinExistence type="predicted"/>
<dbReference type="InterPro" id="IPR010736">
    <property type="entry name" value="SHIPPO-rpt"/>
</dbReference>
<dbReference type="AlphaFoldDB" id="A0AAD1X7C7"/>
<dbReference type="EMBL" id="CAMPGE010004738">
    <property type="protein sequence ID" value="CAI2363584.1"/>
    <property type="molecule type" value="Genomic_DNA"/>
</dbReference>
<feature type="region of interest" description="Disordered" evidence="1">
    <location>
        <begin position="42"/>
        <end position="76"/>
    </location>
</feature>
<protein>
    <submittedName>
        <fullName evidence="2">Uncharacterized protein</fullName>
    </submittedName>
</protein>
<organism evidence="2 3">
    <name type="scientific">Euplotes crassus</name>
    <dbReference type="NCBI Taxonomy" id="5936"/>
    <lineage>
        <taxon>Eukaryota</taxon>
        <taxon>Sar</taxon>
        <taxon>Alveolata</taxon>
        <taxon>Ciliophora</taxon>
        <taxon>Intramacronucleata</taxon>
        <taxon>Spirotrichea</taxon>
        <taxon>Hypotrichia</taxon>
        <taxon>Euplotida</taxon>
        <taxon>Euplotidae</taxon>
        <taxon>Moneuplotes</taxon>
    </lineage>
</organism>
<sequence>MSRAYSIGKASRMGQSFSMGNLNPGPGSYGDKYKSIKNKAPTWKLGTQKRKGLHHSGKTPGPGTYESDNKKKGPTYVMGMKTKVDFSKLNPGPGTYSTSDLLGVKGKGYTFGGKKQFSQTGKQFPGPGTYDIKSTIPTKQRGKSFGKERRASSYERGSPGPGQYSISTTNTKMAAPKYGFGSEKRDSIKGHGESPGPGTYNQKVHGKTAPRGLVLPRRPESAPAKGRGTPGPGQYNENLYIKKSAPKYGMGTGAARSSINKDRLQSPGPNKYDPSRNQTMHKNPTWKIGTDKRRPMSARNGTPGPGNYTITSRKSGPAYGMRGRNVTLQGTNTPGPGQYRPRPETVRTSGPKCKIGTESRDGNLTSKKTVPGPGQYNNPKTKLIKSSPSFGFGTGKRGNTSKQGSPGPGHYHIPCKVADVPRYQNTKQPEEFRFI</sequence>
<dbReference type="Pfam" id="PF07004">
    <property type="entry name" value="SHIPPO-rpt"/>
    <property type="match status" value="12"/>
</dbReference>
<dbReference type="InterPro" id="IPR051291">
    <property type="entry name" value="CIMAP"/>
</dbReference>
<dbReference type="PANTHER" id="PTHR21580">
    <property type="entry name" value="SHIPPO-1-RELATED"/>
    <property type="match status" value="1"/>
</dbReference>
<name>A0AAD1X7C7_EUPCR</name>
<evidence type="ECO:0000313" key="3">
    <source>
        <dbReference type="Proteomes" id="UP001295684"/>
    </source>
</evidence>
<evidence type="ECO:0000256" key="1">
    <source>
        <dbReference type="SAM" id="MobiDB-lite"/>
    </source>
</evidence>
<accession>A0AAD1X7C7</accession>
<dbReference type="Proteomes" id="UP001295684">
    <property type="component" value="Unassembled WGS sequence"/>
</dbReference>
<feature type="region of interest" description="Disordered" evidence="1">
    <location>
        <begin position="112"/>
        <end position="415"/>
    </location>
</feature>
<feature type="compositionally biased region" description="Polar residues" evidence="1">
    <location>
        <begin position="326"/>
        <end position="335"/>
    </location>
</feature>
<keyword evidence="3" id="KW-1185">Reference proteome</keyword>
<reference evidence="2" key="1">
    <citation type="submission" date="2023-07" db="EMBL/GenBank/DDBJ databases">
        <authorList>
            <consortium name="AG Swart"/>
            <person name="Singh M."/>
            <person name="Singh A."/>
            <person name="Seah K."/>
            <person name="Emmerich C."/>
        </authorList>
    </citation>
    <scope>NUCLEOTIDE SEQUENCE</scope>
    <source>
        <strain evidence="2">DP1</strain>
    </source>
</reference>
<feature type="region of interest" description="Disordered" evidence="1">
    <location>
        <begin position="1"/>
        <end position="23"/>
    </location>
</feature>
<gene>
    <name evidence="2" type="ORF">ECRASSUSDP1_LOCUS4920</name>
</gene>
<feature type="compositionally biased region" description="Basic residues" evidence="1">
    <location>
        <begin position="47"/>
        <end position="57"/>
    </location>
</feature>
<dbReference type="PANTHER" id="PTHR21580:SF28">
    <property type="entry name" value="BOREALIN N-TERMINAL DOMAIN-CONTAINING PROTEIN-RELATED"/>
    <property type="match status" value="1"/>
</dbReference>
<comment type="caution">
    <text evidence="2">The sequence shown here is derived from an EMBL/GenBank/DDBJ whole genome shotgun (WGS) entry which is preliminary data.</text>
</comment>